<dbReference type="EMBL" id="GG677256">
    <property type="protein sequence ID" value="EER10791.1"/>
    <property type="molecule type" value="Genomic_DNA"/>
</dbReference>
<dbReference type="InterPro" id="IPR031563">
    <property type="entry name" value="MOT1/MOT2"/>
</dbReference>
<dbReference type="PANTHER" id="PTHR31970:SF9">
    <property type="entry name" value="MOLYBDATE TRANSPORTER 2"/>
    <property type="match status" value="1"/>
</dbReference>
<dbReference type="RefSeq" id="XP_002778996.1">
    <property type="nucleotide sequence ID" value="XM_002778950.1"/>
</dbReference>
<organism evidence="3">
    <name type="scientific">Perkinsus marinus (strain ATCC 50983 / TXsc)</name>
    <dbReference type="NCBI Taxonomy" id="423536"/>
    <lineage>
        <taxon>Eukaryota</taxon>
        <taxon>Sar</taxon>
        <taxon>Alveolata</taxon>
        <taxon>Perkinsozoa</taxon>
        <taxon>Perkinsea</taxon>
        <taxon>Perkinsida</taxon>
        <taxon>Perkinsidae</taxon>
        <taxon>Perkinsus</taxon>
    </lineage>
</organism>
<dbReference type="GeneID" id="9039176"/>
<reference evidence="2 3" key="1">
    <citation type="submission" date="2008-07" db="EMBL/GenBank/DDBJ databases">
        <authorList>
            <person name="El-Sayed N."/>
            <person name="Caler E."/>
            <person name="Inman J."/>
            <person name="Amedeo P."/>
            <person name="Hass B."/>
            <person name="Wortman J."/>
        </authorList>
    </citation>
    <scope>NUCLEOTIDE SEQUENCE [LARGE SCALE GENOMIC DNA]</scope>
    <source>
        <strain evidence="3">ATCC 50983 / TXsc</strain>
    </source>
</reference>
<feature type="transmembrane region" description="Helical" evidence="1">
    <location>
        <begin position="356"/>
        <end position="374"/>
    </location>
</feature>
<keyword evidence="1" id="KW-0812">Transmembrane</keyword>
<feature type="transmembrane region" description="Helical" evidence="1">
    <location>
        <begin position="395"/>
        <end position="428"/>
    </location>
</feature>
<gene>
    <name evidence="2" type="ORF">Pmar_PMAR000835</name>
</gene>
<dbReference type="OrthoDB" id="5402974at2759"/>
<proteinExistence type="predicted"/>
<dbReference type="Proteomes" id="UP000007800">
    <property type="component" value="Unassembled WGS sequence"/>
</dbReference>
<sequence length="436" mass="46354">MPCAWGARWRSELVRRGKRHWKEATLAEFSGSLGDLGTFIPLAVGMSITAGLDFSTILIFTGVYNVASGVLFDAPIPVQPMKTVAAAAIAQGLKLGAVAAAGIFVSAVVLALGLLNLTTVLEYIIPLSIVRGIQLGLAVSLFHKGYMYAVVVIYRQHRSYRYLLVRHVDGSLIWNPVEQTDSFTLALLVSVTLLVLLNLSPPLRVPPPAALIVFLLGLIITITCYWSEIPIDRFGPNISVVAISGQDWLDGILNGGLPQLPLTLLNSVISVCALARELFGEDCRGGSTRHMAVSVGLMNLLGCWFGAMPCCHGCGGLAAQYRFGARTGTSVVMLGVLKLCIGLIFGPQLLHILRVYPGAVLGPMLCIAAGELGVQSLKERGNLLLELQDPSLASWLLFITAAACVAAGSTGWGFAIGYGVWAVVAGLWYPKAVWGG</sequence>
<accession>C5KXR7</accession>
<keyword evidence="1" id="KW-1133">Transmembrane helix</keyword>
<keyword evidence="1" id="KW-0472">Membrane</keyword>
<evidence type="ECO:0000313" key="3">
    <source>
        <dbReference type="Proteomes" id="UP000007800"/>
    </source>
</evidence>
<evidence type="ECO:0008006" key="4">
    <source>
        <dbReference type="Google" id="ProtNLM"/>
    </source>
</evidence>
<dbReference type="AlphaFoldDB" id="C5KXR7"/>
<feature type="transmembrane region" description="Helical" evidence="1">
    <location>
        <begin position="331"/>
        <end position="350"/>
    </location>
</feature>
<dbReference type="GO" id="GO:0015098">
    <property type="term" value="F:molybdate ion transmembrane transporter activity"/>
    <property type="evidence" value="ECO:0007669"/>
    <property type="project" value="InterPro"/>
</dbReference>
<dbReference type="Pfam" id="PF16983">
    <property type="entry name" value="MFS_MOT1"/>
    <property type="match status" value="2"/>
</dbReference>
<dbReference type="InParanoid" id="C5KXR7"/>
<evidence type="ECO:0000256" key="1">
    <source>
        <dbReference type="SAM" id="Phobius"/>
    </source>
</evidence>
<keyword evidence="3" id="KW-1185">Reference proteome</keyword>
<dbReference type="OMA" id="FRSVWGE"/>
<feature type="transmembrane region" description="Helical" evidence="1">
    <location>
        <begin position="25"/>
        <end position="48"/>
    </location>
</feature>
<feature type="transmembrane region" description="Helical" evidence="1">
    <location>
        <begin position="135"/>
        <end position="154"/>
    </location>
</feature>
<evidence type="ECO:0000313" key="2">
    <source>
        <dbReference type="EMBL" id="EER10791.1"/>
    </source>
</evidence>
<name>C5KXR7_PERM5</name>
<feature type="transmembrane region" description="Helical" evidence="1">
    <location>
        <begin position="183"/>
        <end position="203"/>
    </location>
</feature>
<feature type="transmembrane region" description="Helical" evidence="1">
    <location>
        <begin position="54"/>
        <end position="74"/>
    </location>
</feature>
<protein>
    <recommendedName>
        <fullName evidence="4">Sulfate transporter</fullName>
    </recommendedName>
</protein>
<feature type="transmembrane region" description="Helical" evidence="1">
    <location>
        <begin position="209"/>
        <end position="227"/>
    </location>
</feature>
<feature type="transmembrane region" description="Helical" evidence="1">
    <location>
        <begin position="95"/>
        <end position="115"/>
    </location>
</feature>
<dbReference type="PANTHER" id="PTHR31970">
    <property type="match status" value="1"/>
</dbReference>